<dbReference type="EMBL" id="MU274913">
    <property type="protein sequence ID" value="KAI0088700.1"/>
    <property type="molecule type" value="Genomic_DNA"/>
</dbReference>
<reference evidence="1" key="1">
    <citation type="journal article" date="2021" name="Environ. Microbiol.">
        <title>Gene family expansions and transcriptome signatures uncover fungal adaptations to wood decay.</title>
        <authorList>
            <person name="Hage H."/>
            <person name="Miyauchi S."/>
            <person name="Viragh M."/>
            <person name="Drula E."/>
            <person name="Min B."/>
            <person name="Chaduli D."/>
            <person name="Navarro D."/>
            <person name="Favel A."/>
            <person name="Norest M."/>
            <person name="Lesage-Meessen L."/>
            <person name="Balint B."/>
            <person name="Merenyi Z."/>
            <person name="de Eugenio L."/>
            <person name="Morin E."/>
            <person name="Martinez A.T."/>
            <person name="Baldrian P."/>
            <person name="Stursova M."/>
            <person name="Martinez M.J."/>
            <person name="Novotny C."/>
            <person name="Magnuson J.K."/>
            <person name="Spatafora J.W."/>
            <person name="Maurice S."/>
            <person name="Pangilinan J."/>
            <person name="Andreopoulos W."/>
            <person name="LaButti K."/>
            <person name="Hundley H."/>
            <person name="Na H."/>
            <person name="Kuo A."/>
            <person name="Barry K."/>
            <person name="Lipzen A."/>
            <person name="Henrissat B."/>
            <person name="Riley R."/>
            <person name="Ahrendt S."/>
            <person name="Nagy L.G."/>
            <person name="Grigoriev I.V."/>
            <person name="Martin F."/>
            <person name="Rosso M.N."/>
        </authorList>
    </citation>
    <scope>NUCLEOTIDE SEQUENCE</scope>
    <source>
        <strain evidence="1">CBS 384.51</strain>
    </source>
</reference>
<comment type="caution">
    <text evidence="1">The sequence shown here is derived from an EMBL/GenBank/DDBJ whole genome shotgun (WGS) entry which is preliminary data.</text>
</comment>
<name>A0ACB8U388_9APHY</name>
<protein>
    <submittedName>
        <fullName evidence="1">Uncharacterized protein</fullName>
    </submittedName>
</protein>
<gene>
    <name evidence="1" type="ORF">BDY19DRAFT_985505</name>
</gene>
<organism evidence="1 2">
    <name type="scientific">Irpex rosettiformis</name>
    <dbReference type="NCBI Taxonomy" id="378272"/>
    <lineage>
        <taxon>Eukaryota</taxon>
        <taxon>Fungi</taxon>
        <taxon>Dikarya</taxon>
        <taxon>Basidiomycota</taxon>
        <taxon>Agaricomycotina</taxon>
        <taxon>Agaricomycetes</taxon>
        <taxon>Polyporales</taxon>
        <taxon>Irpicaceae</taxon>
        <taxon>Irpex</taxon>
    </lineage>
</organism>
<dbReference type="Proteomes" id="UP001055072">
    <property type="component" value="Unassembled WGS sequence"/>
</dbReference>
<proteinExistence type="predicted"/>
<accession>A0ACB8U388</accession>
<evidence type="ECO:0000313" key="2">
    <source>
        <dbReference type="Proteomes" id="UP001055072"/>
    </source>
</evidence>
<keyword evidence="2" id="KW-1185">Reference proteome</keyword>
<sequence>MPSYVVTGSSRGLGLGFVQAISNDPTNAVFAVVRSKSSASQLLDFVAKHSHKNVHIIEANNKDAHALQNAADIVSKITGGTLDILINNSALMAHERGGLTLDAFPSPEILEDDLVLYFRTNAVGPIHTINAFLPLLLAGNTKKCIAISTTLGSPKVTNAADFGNYAGYGISKAALNLAIAKYACRFRDQGLLFLSINPGLVKTAQGPKEQVEAFYESRNKINREKNPDFEGAITVERSVGDILAFIDKATIADSGKFVHRDGRDGDSF</sequence>
<evidence type="ECO:0000313" key="1">
    <source>
        <dbReference type="EMBL" id="KAI0088700.1"/>
    </source>
</evidence>